<organism evidence="1 2">
    <name type="scientific">Tautonia plasticadhaerens</name>
    <dbReference type="NCBI Taxonomy" id="2527974"/>
    <lineage>
        <taxon>Bacteria</taxon>
        <taxon>Pseudomonadati</taxon>
        <taxon>Planctomycetota</taxon>
        <taxon>Planctomycetia</taxon>
        <taxon>Isosphaerales</taxon>
        <taxon>Isosphaeraceae</taxon>
        <taxon>Tautonia</taxon>
    </lineage>
</organism>
<evidence type="ECO:0000313" key="2">
    <source>
        <dbReference type="Proteomes" id="UP000317835"/>
    </source>
</evidence>
<dbReference type="SUPFAM" id="SSF53649">
    <property type="entry name" value="Alkaline phosphatase-like"/>
    <property type="match status" value="1"/>
</dbReference>
<keyword evidence="2" id="KW-1185">Reference proteome</keyword>
<gene>
    <name evidence="1" type="ORF">ElP_47080</name>
</gene>
<dbReference type="Gene3D" id="3.40.720.10">
    <property type="entry name" value="Alkaline Phosphatase, subunit A"/>
    <property type="match status" value="3"/>
</dbReference>
<accession>A0A518H7D1</accession>
<proteinExistence type="predicted"/>
<dbReference type="PANTHER" id="PTHR10151">
    <property type="entry name" value="ECTONUCLEOTIDE PYROPHOSPHATASE/PHOSPHODIESTERASE"/>
    <property type="match status" value="1"/>
</dbReference>
<dbReference type="Proteomes" id="UP000317835">
    <property type="component" value="Chromosome"/>
</dbReference>
<name>A0A518H7D1_9BACT</name>
<dbReference type="Pfam" id="PF01663">
    <property type="entry name" value="Phosphodiest"/>
    <property type="match status" value="2"/>
</dbReference>
<dbReference type="EMBL" id="CP036426">
    <property type="protein sequence ID" value="QDV36779.1"/>
    <property type="molecule type" value="Genomic_DNA"/>
</dbReference>
<dbReference type="InterPro" id="IPR002591">
    <property type="entry name" value="Phosphodiest/P_Trfase"/>
</dbReference>
<reference evidence="1 2" key="1">
    <citation type="submission" date="2019-02" db="EMBL/GenBank/DDBJ databases">
        <title>Deep-cultivation of Planctomycetes and their phenomic and genomic characterization uncovers novel biology.</title>
        <authorList>
            <person name="Wiegand S."/>
            <person name="Jogler M."/>
            <person name="Boedeker C."/>
            <person name="Pinto D."/>
            <person name="Vollmers J."/>
            <person name="Rivas-Marin E."/>
            <person name="Kohn T."/>
            <person name="Peeters S.H."/>
            <person name="Heuer A."/>
            <person name="Rast P."/>
            <person name="Oberbeckmann S."/>
            <person name="Bunk B."/>
            <person name="Jeske O."/>
            <person name="Meyerdierks A."/>
            <person name="Storesund J.E."/>
            <person name="Kallscheuer N."/>
            <person name="Luecker S."/>
            <person name="Lage O.M."/>
            <person name="Pohl T."/>
            <person name="Merkel B.J."/>
            <person name="Hornburger P."/>
            <person name="Mueller R.-W."/>
            <person name="Bruemmer F."/>
            <person name="Labrenz M."/>
            <person name="Spormann A.M."/>
            <person name="Op den Camp H."/>
            <person name="Overmann J."/>
            <person name="Amann R."/>
            <person name="Jetten M.S.M."/>
            <person name="Mascher T."/>
            <person name="Medema M.H."/>
            <person name="Devos D.P."/>
            <person name="Kaster A.-K."/>
            <person name="Ovreas L."/>
            <person name="Rohde M."/>
            <person name="Galperin M.Y."/>
            <person name="Jogler C."/>
        </authorList>
    </citation>
    <scope>NUCLEOTIDE SEQUENCE [LARGE SCALE GENOMIC DNA]</scope>
    <source>
        <strain evidence="1 2">ElP</strain>
    </source>
</reference>
<dbReference type="AlphaFoldDB" id="A0A518H7D1"/>
<evidence type="ECO:0000313" key="1">
    <source>
        <dbReference type="EMBL" id="QDV36779.1"/>
    </source>
</evidence>
<dbReference type="RefSeq" id="WP_231749226.1">
    <property type="nucleotide sequence ID" value="NZ_CP036426.1"/>
</dbReference>
<dbReference type="GO" id="GO:0016787">
    <property type="term" value="F:hydrolase activity"/>
    <property type="evidence" value="ECO:0007669"/>
    <property type="project" value="UniProtKB-ARBA"/>
</dbReference>
<protein>
    <submittedName>
        <fullName evidence="1">Type I phosphodiesterase / nucleotide pyrophosphatase</fullName>
    </submittedName>
</protein>
<dbReference type="KEGG" id="tpla:ElP_47080"/>
<dbReference type="PANTHER" id="PTHR10151:SF120">
    <property type="entry name" value="BIS(5'-ADENOSYL)-TRIPHOSPHATASE"/>
    <property type="match status" value="1"/>
</dbReference>
<sequence>MGELGIDKVIVVGLDGLEPSLVDRMLEEGLLPNLAALRERGGYGRVGTTFPAQTPVAWSTFATGTNPGSHGIFDFLNRDPASYRLELALNRYDRSGPLQSPRLVNLRRGVPFWQLLSDRGIPSSVIRCPCTYPPDEIEGRVLSGMGVPDLRGGFGTGTYYSTESGLSPGEAELLVPLPSAWPGTIETVLLGPRNPRTRSEIRVPISLEPIEGTARVLLHSPGSPGTIELMQGRWSDWLRVPFKFGLLQSVIGLVRFYLREAGPHRLELYASPLQFDPKAPAFPISHPRSYSADLAREIGPFHTTGLSEDHAALSNGRIDESAFLSQCDDLWREREAMFERELDRLDSGLLFCLFGIPDRVQHLFWRHLEPDHPANRLRPPDREHRGAISEAYRRSDAAVGRAIRAADDRTLVIALSDHGFTSFRRGINLNTWLNERGLFHLHPGSRADETDGPPLGAIDWTRTRAYAVGLAGIYLNLEGREGQGIVTPEEAGPLRSEIASALTGLVDPADGTIAVRSVVPSEHVYSGPYVDEAADLLVHVEKGYRSSWGSAMGRMGDSVFEDNTRIWSGDHIVDPALVPGVLFLNRPFRSEGASMIDLAPTVLDALGLPAGPRMEGRSLLR</sequence>
<dbReference type="InterPro" id="IPR017850">
    <property type="entry name" value="Alkaline_phosphatase_core_sf"/>
</dbReference>